<feature type="compositionally biased region" description="Basic and acidic residues" evidence="1">
    <location>
        <begin position="304"/>
        <end position="314"/>
    </location>
</feature>
<keyword evidence="4" id="KW-1185">Reference proteome</keyword>
<dbReference type="PANTHER" id="PTHR43268">
    <property type="entry name" value="THIOSULFATE SULFURTRANSFERASE/RHODANESE-LIKE DOMAIN-CONTAINING PROTEIN 2"/>
    <property type="match status" value="1"/>
</dbReference>
<proteinExistence type="inferred from homology"/>
<dbReference type="Gene3D" id="3.30.70.100">
    <property type="match status" value="1"/>
</dbReference>
<gene>
    <name evidence="3" type="ORF">R1sor_016995</name>
</gene>
<name>A0ABD3I5I6_9MARC</name>
<dbReference type="SUPFAM" id="SSF52821">
    <property type="entry name" value="Rhodanese/Cell cycle control phosphatase"/>
    <property type="match status" value="1"/>
</dbReference>
<evidence type="ECO:0000313" key="3">
    <source>
        <dbReference type="EMBL" id="KAL3698973.1"/>
    </source>
</evidence>
<dbReference type="Pfam" id="PF17773">
    <property type="entry name" value="UPF0176_N"/>
    <property type="match status" value="1"/>
</dbReference>
<dbReference type="Gene3D" id="3.40.250.10">
    <property type="entry name" value="Rhodanese-like domain"/>
    <property type="match status" value="1"/>
</dbReference>
<dbReference type="Proteomes" id="UP001633002">
    <property type="component" value="Unassembled WGS sequence"/>
</dbReference>
<feature type="region of interest" description="Disordered" evidence="1">
    <location>
        <begin position="304"/>
        <end position="334"/>
    </location>
</feature>
<dbReference type="CDD" id="cd01518">
    <property type="entry name" value="RHOD_YceA"/>
    <property type="match status" value="1"/>
</dbReference>
<dbReference type="InterPro" id="IPR036873">
    <property type="entry name" value="Rhodanese-like_dom_sf"/>
</dbReference>
<dbReference type="SMART" id="SM00450">
    <property type="entry name" value="RHOD"/>
    <property type="match status" value="1"/>
</dbReference>
<feature type="domain" description="Rhodanese" evidence="2">
    <location>
        <begin position="259"/>
        <end position="385"/>
    </location>
</feature>
<dbReference type="AlphaFoldDB" id="A0ABD3I5I6"/>
<evidence type="ECO:0000259" key="2">
    <source>
        <dbReference type="PROSITE" id="PS50206"/>
    </source>
</evidence>
<dbReference type="InterPro" id="IPR020936">
    <property type="entry name" value="TrhO"/>
</dbReference>
<dbReference type="EMBL" id="JBJQOH010000001">
    <property type="protein sequence ID" value="KAL3698973.1"/>
    <property type="molecule type" value="Genomic_DNA"/>
</dbReference>
<dbReference type="PANTHER" id="PTHR43268:SF3">
    <property type="entry name" value="RHODANESE-LIKE DOMAIN-CONTAINING PROTEIN 7-RELATED"/>
    <property type="match status" value="1"/>
</dbReference>
<organism evidence="3 4">
    <name type="scientific">Riccia sorocarpa</name>
    <dbReference type="NCBI Taxonomy" id="122646"/>
    <lineage>
        <taxon>Eukaryota</taxon>
        <taxon>Viridiplantae</taxon>
        <taxon>Streptophyta</taxon>
        <taxon>Embryophyta</taxon>
        <taxon>Marchantiophyta</taxon>
        <taxon>Marchantiopsida</taxon>
        <taxon>Marchantiidae</taxon>
        <taxon>Marchantiales</taxon>
        <taxon>Ricciaceae</taxon>
        <taxon>Riccia</taxon>
    </lineage>
</organism>
<dbReference type="Pfam" id="PF00581">
    <property type="entry name" value="Rhodanese"/>
    <property type="match status" value="1"/>
</dbReference>
<feature type="region of interest" description="Disordered" evidence="1">
    <location>
        <begin position="188"/>
        <end position="213"/>
    </location>
</feature>
<evidence type="ECO:0000313" key="4">
    <source>
        <dbReference type="Proteomes" id="UP001633002"/>
    </source>
</evidence>
<dbReference type="InterPro" id="IPR040503">
    <property type="entry name" value="TRHO_N"/>
</dbReference>
<dbReference type="InterPro" id="IPR001763">
    <property type="entry name" value="Rhodanese-like_dom"/>
</dbReference>
<sequence length="500" mass="54850">MQAFHVGGPAPVTGLSSSSPMLLSARGIFSLVSSKWSCGVVAFAARRRAAGGVGGRRIVRTAALRMGQEGKGPSVRERSGISTCTLVRNSISVDGGDCGNEDRGAAAPSKDDKAPSCLVVVSFYKFADLPDYADMRVPLREVCEAHRVSGGVILAPEGINGSICGTRESLEKVFAYLESDVRFKNMRKTEAPATQEDEDIHDGHSEKSPLGAGDDAPFRWGHVRVKLKSEVVPLGVPGVKPSEKVGKYVKPKDWNALISDPDTVTIDVRNDYEIRIGRFKGAVDPETQAFREFPAWVESRFSLENESSDKKDDQPVDLGAPNLPDSVSRDSSASTFQPKRIAMYCTGGIRCEKATSYFIEKGFDEVYHLEGGILKYLEEVPAEKSLWQGECFVFDKRVSVEHGLKQGTYGLCYGCKKPISDEDKEHPLYEEGVSCAYCYHLKTEGEKDRARARQKQAEMFGVIGGPNRGKRPTKEEGQRSLESRESAEQRKPNKEVEAHA</sequence>
<feature type="compositionally biased region" description="Basic and acidic residues" evidence="1">
    <location>
        <begin position="472"/>
        <end position="500"/>
    </location>
</feature>
<accession>A0ABD3I5I6</accession>
<feature type="region of interest" description="Disordered" evidence="1">
    <location>
        <begin position="450"/>
        <end position="500"/>
    </location>
</feature>
<dbReference type="PROSITE" id="PS50206">
    <property type="entry name" value="RHODANESE_3"/>
    <property type="match status" value="1"/>
</dbReference>
<evidence type="ECO:0000256" key="1">
    <source>
        <dbReference type="SAM" id="MobiDB-lite"/>
    </source>
</evidence>
<comment type="caution">
    <text evidence="3">The sequence shown here is derived from an EMBL/GenBank/DDBJ whole genome shotgun (WGS) entry which is preliminary data.</text>
</comment>
<reference evidence="3 4" key="1">
    <citation type="submission" date="2024-09" db="EMBL/GenBank/DDBJ databases">
        <title>Chromosome-scale assembly of Riccia sorocarpa.</title>
        <authorList>
            <person name="Paukszto L."/>
        </authorList>
    </citation>
    <scope>NUCLEOTIDE SEQUENCE [LARGE SCALE GENOMIC DNA]</scope>
    <source>
        <strain evidence="3">LP-2024</strain>
        <tissue evidence="3">Aerial parts of the thallus</tissue>
    </source>
</reference>
<protein>
    <recommendedName>
        <fullName evidence="2">Rhodanese domain-containing protein</fullName>
    </recommendedName>
</protein>
<dbReference type="HAMAP" id="MF_00469">
    <property type="entry name" value="TrhO"/>
    <property type="match status" value="1"/>
</dbReference>